<dbReference type="SMART" id="SM00533">
    <property type="entry name" value="MUTSd"/>
    <property type="match status" value="1"/>
</dbReference>
<feature type="binding site" evidence="9">
    <location>
        <begin position="616"/>
        <end position="623"/>
    </location>
    <ligand>
        <name>ATP</name>
        <dbReference type="ChEBI" id="CHEBI:30616"/>
    </ligand>
</feature>
<evidence type="ECO:0000256" key="8">
    <source>
        <dbReference type="ARBA" id="ARBA00024647"/>
    </source>
</evidence>
<dbReference type="InterPro" id="IPR016151">
    <property type="entry name" value="DNA_mismatch_repair_MutS_N"/>
</dbReference>
<dbReference type="GO" id="GO:0006298">
    <property type="term" value="P:mismatch repair"/>
    <property type="evidence" value="ECO:0007669"/>
    <property type="project" value="UniProtKB-UniRule"/>
</dbReference>
<evidence type="ECO:0000256" key="7">
    <source>
        <dbReference type="ARBA" id="ARBA00023204"/>
    </source>
</evidence>
<dbReference type="SUPFAM" id="SSF52540">
    <property type="entry name" value="P-loop containing nucleoside triphosphate hydrolases"/>
    <property type="match status" value="1"/>
</dbReference>
<dbReference type="EMBL" id="SMAB01000007">
    <property type="protein sequence ID" value="TCS83037.1"/>
    <property type="molecule type" value="Genomic_DNA"/>
</dbReference>
<dbReference type="Gene3D" id="1.10.1420.10">
    <property type="match status" value="2"/>
</dbReference>
<evidence type="ECO:0000256" key="3">
    <source>
        <dbReference type="ARBA" id="ARBA00022741"/>
    </source>
</evidence>
<feature type="domain" description="DNA mismatch repair proteins mutS family" evidence="12">
    <location>
        <begin position="690"/>
        <end position="706"/>
    </location>
</feature>
<organism evidence="13 14">
    <name type="scientific">Tepidibacillus fermentans</name>
    <dbReference type="NCBI Taxonomy" id="1281767"/>
    <lineage>
        <taxon>Bacteria</taxon>
        <taxon>Bacillati</taxon>
        <taxon>Bacillota</taxon>
        <taxon>Bacilli</taxon>
        <taxon>Bacillales</taxon>
        <taxon>Bacillaceae</taxon>
        <taxon>Tepidibacillus</taxon>
    </lineage>
</organism>
<dbReference type="Pfam" id="PF01624">
    <property type="entry name" value="MutS_I"/>
    <property type="match status" value="1"/>
</dbReference>
<evidence type="ECO:0000256" key="11">
    <source>
        <dbReference type="SAM" id="Coils"/>
    </source>
</evidence>
<keyword evidence="3 9" id="KW-0547">Nucleotide-binding</keyword>
<keyword evidence="7 9" id="KW-0234">DNA repair</keyword>
<evidence type="ECO:0000256" key="6">
    <source>
        <dbReference type="ARBA" id="ARBA00023125"/>
    </source>
</evidence>
<dbReference type="SUPFAM" id="SSF55271">
    <property type="entry name" value="DNA repair protein MutS, domain I"/>
    <property type="match status" value="1"/>
</dbReference>
<accession>A0A4R3KHT1</accession>
<dbReference type="FunFam" id="1.10.1420.10:FF:000007">
    <property type="entry name" value="DNA mismatch repair protein MutS"/>
    <property type="match status" value="1"/>
</dbReference>
<dbReference type="InterPro" id="IPR007861">
    <property type="entry name" value="DNA_mismatch_repair_MutS_clamp"/>
</dbReference>
<evidence type="ECO:0000256" key="9">
    <source>
        <dbReference type="HAMAP-Rule" id="MF_00096"/>
    </source>
</evidence>
<sequence>MATYTPMIQQYLQIKADYPDAILFFRLGDFYEMFFEDAELASRLLEITLTGRDGGTEERIPMCGVPYHSANSYIHKLIEKGYKVAICEQVEDPKQAKGVVKREVTRVITPGTIMDGKLVESKANNYIASIFLLQHSNQFGISISDISTGEFYSTIIEEDFDHVIHELILYQPSEIVLSKKLIEFESVLKQYLETNLTWLDDEITDQQNYYKNLVYEQFQNVKEPLEAIIFSAGMLLDYLHKTQRQKLIHFNELQIYEAKHYLILDPFSRRNLELTETSRDHSKKGSLLWLLDQTETSMGSRLLRRWLEKPLLSKVAIEERLNSVQALYENPLVRDELKDLLREIYDIERIVSRISYGNASARDLYSLKQSLEKIPRLRQVLVENKIDPLIQMMGEFDQCTDIYSLIDESIVDDPPIGLKEGGIIKRGYHPKLDAYYRASTEGKQWLQDMERREREITGIKSLKVGFNKVFGYYIEVTKSNLAQVPTDRYIRKQTLANGERFITEELKEKESQILEAEEKMQELEYQIFTEVRERIANQNPRLQRLAQQIAIIDVLLSFAKVSSMNGYVRPQFNQEGRIRIRQGRHPVIEFVQKETPYIPNDVELDQESQQILLITGPNMAGKSTYMRQIALIIIMAQIGCFVPAESANIAITDRIFTRIGAGDDLTSGHSTFMVEMLETKQAILQATTNSLILLDEIGRGTSTYDGMALAQAIIEYIHDHVHAKTLFSTHYHELTSLADRFSRIQNIHVNVMEKDGKVVFLHKIEKGKADRSYGIYVAELAGLPYEVIENAKRILRNYESKARNLKNDGKEKAVQLVLFPLQAENNQLSQTNESRINKEYDKEIIQQILSLDLLNMTPMEGFQILYEIQKRLRK</sequence>
<protein>
    <recommendedName>
        <fullName evidence="2 9">DNA mismatch repair protein MutS</fullName>
    </recommendedName>
</protein>
<dbReference type="InterPro" id="IPR005748">
    <property type="entry name" value="DNA_mismatch_repair_MutS"/>
</dbReference>
<evidence type="ECO:0000256" key="1">
    <source>
        <dbReference type="ARBA" id="ARBA00006271"/>
    </source>
</evidence>
<feature type="coiled-coil region" evidence="11">
    <location>
        <begin position="499"/>
        <end position="526"/>
    </location>
</feature>
<dbReference type="Proteomes" id="UP000295788">
    <property type="component" value="Unassembled WGS sequence"/>
</dbReference>
<keyword evidence="6 9" id="KW-0238">DNA-binding</keyword>
<keyword evidence="14" id="KW-1185">Reference proteome</keyword>
<proteinExistence type="inferred from homology"/>
<keyword evidence="4 9" id="KW-0227">DNA damage</keyword>
<dbReference type="GO" id="GO:0030983">
    <property type="term" value="F:mismatched DNA binding"/>
    <property type="evidence" value="ECO:0007669"/>
    <property type="project" value="InterPro"/>
</dbReference>
<dbReference type="NCBIfam" id="NF003810">
    <property type="entry name" value="PRK05399.1"/>
    <property type="match status" value="1"/>
</dbReference>
<evidence type="ECO:0000313" key="14">
    <source>
        <dbReference type="Proteomes" id="UP000295788"/>
    </source>
</evidence>
<comment type="similarity">
    <text evidence="1 9 10">Belongs to the DNA mismatch repair MutS family.</text>
</comment>
<dbReference type="InterPro" id="IPR045076">
    <property type="entry name" value="MutS"/>
</dbReference>
<dbReference type="AlphaFoldDB" id="A0A4R3KHT1"/>
<dbReference type="InterPro" id="IPR000432">
    <property type="entry name" value="DNA_mismatch_repair_MutS_C"/>
</dbReference>
<dbReference type="OrthoDB" id="9802448at2"/>
<dbReference type="Pfam" id="PF05190">
    <property type="entry name" value="MutS_IV"/>
    <property type="match status" value="1"/>
</dbReference>
<dbReference type="PANTHER" id="PTHR11361:SF34">
    <property type="entry name" value="DNA MISMATCH REPAIR PROTEIN MSH1, MITOCHONDRIAL"/>
    <property type="match status" value="1"/>
</dbReference>
<keyword evidence="11" id="KW-0175">Coiled coil</keyword>
<dbReference type="InterPro" id="IPR036678">
    <property type="entry name" value="MutS_con_dom_sf"/>
</dbReference>
<dbReference type="PANTHER" id="PTHR11361">
    <property type="entry name" value="DNA MISMATCH REPAIR PROTEIN MUTS FAMILY MEMBER"/>
    <property type="match status" value="1"/>
</dbReference>
<evidence type="ECO:0000256" key="4">
    <source>
        <dbReference type="ARBA" id="ARBA00022763"/>
    </source>
</evidence>
<comment type="caution">
    <text evidence="13">The sequence shown here is derived from an EMBL/GenBank/DDBJ whole genome shotgun (WGS) entry which is preliminary data.</text>
</comment>
<dbReference type="SMART" id="SM00534">
    <property type="entry name" value="MUTSac"/>
    <property type="match status" value="1"/>
</dbReference>
<dbReference type="InterPro" id="IPR017261">
    <property type="entry name" value="DNA_mismatch_repair_MutS/MSH"/>
</dbReference>
<dbReference type="GO" id="GO:0005524">
    <property type="term" value="F:ATP binding"/>
    <property type="evidence" value="ECO:0007669"/>
    <property type="project" value="UniProtKB-UniRule"/>
</dbReference>
<dbReference type="GO" id="GO:0140664">
    <property type="term" value="F:ATP-dependent DNA damage sensor activity"/>
    <property type="evidence" value="ECO:0007669"/>
    <property type="project" value="InterPro"/>
</dbReference>
<evidence type="ECO:0000259" key="12">
    <source>
        <dbReference type="PROSITE" id="PS00486"/>
    </source>
</evidence>
<dbReference type="RefSeq" id="WP_132768477.1">
    <property type="nucleotide sequence ID" value="NZ_SMAB01000007.1"/>
</dbReference>
<reference evidence="13 14" key="1">
    <citation type="submission" date="2019-03" db="EMBL/GenBank/DDBJ databases">
        <title>Genomic Encyclopedia of Type Strains, Phase IV (KMG-IV): sequencing the most valuable type-strain genomes for metagenomic binning, comparative biology and taxonomic classification.</title>
        <authorList>
            <person name="Goeker M."/>
        </authorList>
    </citation>
    <scope>NUCLEOTIDE SEQUENCE [LARGE SCALE GENOMIC DNA]</scope>
    <source>
        <strain evidence="13 14">DSM 23802</strain>
    </source>
</reference>
<dbReference type="HAMAP" id="MF_00096">
    <property type="entry name" value="MutS"/>
    <property type="match status" value="1"/>
</dbReference>
<dbReference type="Gene3D" id="3.40.50.300">
    <property type="entry name" value="P-loop containing nucleotide triphosphate hydrolases"/>
    <property type="match status" value="1"/>
</dbReference>
<dbReference type="InterPro" id="IPR007860">
    <property type="entry name" value="DNA_mmatch_repair_MutS_con_dom"/>
</dbReference>
<dbReference type="Pfam" id="PF05188">
    <property type="entry name" value="MutS_II"/>
    <property type="match status" value="1"/>
</dbReference>
<evidence type="ECO:0000313" key="13">
    <source>
        <dbReference type="EMBL" id="TCS83037.1"/>
    </source>
</evidence>
<evidence type="ECO:0000256" key="5">
    <source>
        <dbReference type="ARBA" id="ARBA00022840"/>
    </source>
</evidence>
<dbReference type="SUPFAM" id="SSF48334">
    <property type="entry name" value="DNA repair protein MutS, domain III"/>
    <property type="match status" value="1"/>
</dbReference>
<gene>
    <name evidence="9" type="primary">mutS</name>
    <name evidence="13" type="ORF">EDD72_107121</name>
</gene>
<evidence type="ECO:0000256" key="10">
    <source>
        <dbReference type="RuleBase" id="RU003756"/>
    </source>
</evidence>
<dbReference type="CDD" id="cd03284">
    <property type="entry name" value="ABC_MutS1"/>
    <property type="match status" value="1"/>
</dbReference>
<evidence type="ECO:0000256" key="2">
    <source>
        <dbReference type="ARBA" id="ARBA00021982"/>
    </source>
</evidence>
<dbReference type="InterPro" id="IPR027417">
    <property type="entry name" value="P-loop_NTPase"/>
</dbReference>
<name>A0A4R3KHT1_9BACI</name>
<dbReference type="FunFam" id="3.40.1170.10:FF:000001">
    <property type="entry name" value="DNA mismatch repair protein MutS"/>
    <property type="match status" value="1"/>
</dbReference>
<dbReference type="SUPFAM" id="SSF53150">
    <property type="entry name" value="DNA repair protein MutS, domain II"/>
    <property type="match status" value="1"/>
</dbReference>
<dbReference type="Pfam" id="PF05192">
    <property type="entry name" value="MutS_III"/>
    <property type="match status" value="1"/>
</dbReference>
<dbReference type="Pfam" id="PF00488">
    <property type="entry name" value="MutS_V"/>
    <property type="match status" value="1"/>
</dbReference>
<dbReference type="InterPro" id="IPR007696">
    <property type="entry name" value="DNA_mismatch_repair_MutS_core"/>
</dbReference>
<dbReference type="InterPro" id="IPR007695">
    <property type="entry name" value="DNA_mismatch_repair_MutS-lik_N"/>
</dbReference>
<dbReference type="GO" id="GO:0005829">
    <property type="term" value="C:cytosol"/>
    <property type="evidence" value="ECO:0007669"/>
    <property type="project" value="TreeGrafter"/>
</dbReference>
<dbReference type="PROSITE" id="PS00486">
    <property type="entry name" value="DNA_MISMATCH_REPAIR_2"/>
    <property type="match status" value="1"/>
</dbReference>
<dbReference type="FunFam" id="3.40.50.300:FF:000870">
    <property type="entry name" value="MutS protein homolog 4"/>
    <property type="match status" value="1"/>
</dbReference>
<dbReference type="NCBIfam" id="TIGR01070">
    <property type="entry name" value="mutS1"/>
    <property type="match status" value="1"/>
</dbReference>
<dbReference type="GO" id="GO:0003684">
    <property type="term" value="F:damaged DNA binding"/>
    <property type="evidence" value="ECO:0007669"/>
    <property type="project" value="UniProtKB-UniRule"/>
</dbReference>
<dbReference type="InterPro" id="IPR036187">
    <property type="entry name" value="DNA_mismatch_repair_MutS_sf"/>
</dbReference>
<keyword evidence="5 9" id="KW-0067">ATP-binding</keyword>
<dbReference type="Gene3D" id="3.30.420.110">
    <property type="entry name" value="MutS, connector domain"/>
    <property type="match status" value="1"/>
</dbReference>
<dbReference type="Gene3D" id="3.40.1170.10">
    <property type="entry name" value="DNA repair protein MutS, domain I"/>
    <property type="match status" value="1"/>
</dbReference>
<comment type="function">
    <text evidence="8 9">This protein is involved in the repair of mismatches in DNA. It is possible that it carries out the mismatch recognition step. This protein has a weak ATPase activity.</text>
</comment>
<dbReference type="PIRSF" id="PIRSF037677">
    <property type="entry name" value="DNA_mis_repair_Msh6"/>
    <property type="match status" value="1"/>
</dbReference>